<proteinExistence type="inferred from homology"/>
<evidence type="ECO:0000313" key="12">
    <source>
        <dbReference type="EMBL" id="KFI28099.1"/>
    </source>
</evidence>
<sequence>MIDVAEVSCRIHGTEILAPATLRIPDGQITALIGPNGAGKSTLLRLIGRIAPLQSGRVSIDGLDLAGTASDRLARQMAFLGQSTALASRLRVGELVAFGRWPHCHGRPGPDDRAAVAAALAEFGLVGLAGRFMDELSGGQAQRAHLAMAAAQDTPWLLLDEPMNNLDLAHARTLMEALARRRAQGGSALVVLHDLNFAAGWADRVVAMKAGRIHAEGTPDEVLTSDILSDLYDTPIEVGRHRGRPLVLHHM</sequence>
<dbReference type="PROSITE" id="PS50893">
    <property type="entry name" value="ABC_TRANSPORTER_2"/>
    <property type="match status" value="1"/>
</dbReference>
<dbReference type="GO" id="GO:0006826">
    <property type="term" value="P:iron ion transport"/>
    <property type="evidence" value="ECO:0007669"/>
    <property type="project" value="UniProtKB-KW"/>
</dbReference>
<keyword evidence="7 12" id="KW-0067">ATP-binding</keyword>
<keyword evidence="8" id="KW-0408">Iron</keyword>
<evidence type="ECO:0000256" key="9">
    <source>
        <dbReference type="ARBA" id="ARBA00023065"/>
    </source>
</evidence>
<dbReference type="GO" id="GO:0016887">
    <property type="term" value="F:ATP hydrolysis activity"/>
    <property type="evidence" value="ECO:0007669"/>
    <property type="project" value="InterPro"/>
</dbReference>
<dbReference type="Gene3D" id="3.40.50.300">
    <property type="entry name" value="P-loop containing nucleotide triphosphate hydrolases"/>
    <property type="match status" value="1"/>
</dbReference>
<dbReference type="PANTHER" id="PTHR42771">
    <property type="entry name" value="IRON(3+)-HYDROXAMATE IMPORT ATP-BINDING PROTEIN FHUC"/>
    <property type="match status" value="1"/>
</dbReference>
<accession>A0A086Y1E9</accession>
<evidence type="ECO:0000256" key="6">
    <source>
        <dbReference type="ARBA" id="ARBA00022741"/>
    </source>
</evidence>
<evidence type="ECO:0000256" key="2">
    <source>
        <dbReference type="ARBA" id="ARBA00005417"/>
    </source>
</evidence>
<keyword evidence="4" id="KW-1003">Cell membrane</keyword>
<keyword evidence="10" id="KW-0472">Membrane</keyword>
<dbReference type="EMBL" id="JFZB01000007">
    <property type="protein sequence ID" value="KFI28099.1"/>
    <property type="molecule type" value="Genomic_DNA"/>
</dbReference>
<evidence type="ECO:0000256" key="4">
    <source>
        <dbReference type="ARBA" id="ARBA00022475"/>
    </source>
</evidence>
<dbReference type="CDD" id="cd03214">
    <property type="entry name" value="ABC_Iron-Siderophores_B12_Hemin"/>
    <property type="match status" value="1"/>
</dbReference>
<dbReference type="GO" id="GO:0005886">
    <property type="term" value="C:plasma membrane"/>
    <property type="evidence" value="ECO:0007669"/>
    <property type="project" value="UniProtKB-SubCell"/>
</dbReference>
<dbReference type="Pfam" id="PF00005">
    <property type="entry name" value="ABC_tran"/>
    <property type="match status" value="1"/>
</dbReference>
<keyword evidence="9" id="KW-0406">Ion transport</keyword>
<evidence type="ECO:0000256" key="7">
    <source>
        <dbReference type="ARBA" id="ARBA00022840"/>
    </source>
</evidence>
<dbReference type="OrthoDB" id="9805601at2"/>
<evidence type="ECO:0000259" key="11">
    <source>
        <dbReference type="PROSITE" id="PS50893"/>
    </source>
</evidence>
<protein>
    <submittedName>
        <fullName evidence="12">ABC transporter ATP-binding protein</fullName>
    </submittedName>
</protein>
<feature type="domain" description="ABC transporter" evidence="11">
    <location>
        <begin position="2"/>
        <end position="235"/>
    </location>
</feature>
<comment type="similarity">
    <text evidence="2">Belongs to the ABC transporter superfamily.</text>
</comment>
<reference evidence="12 13" key="1">
    <citation type="submission" date="2014-03" db="EMBL/GenBank/DDBJ databases">
        <title>Genome of Paenirhodobacter enshiensis DW2-9.</title>
        <authorList>
            <person name="Wang D."/>
            <person name="Wang G."/>
        </authorList>
    </citation>
    <scope>NUCLEOTIDE SEQUENCE [LARGE SCALE GENOMIC DNA]</scope>
    <source>
        <strain evidence="12 13">DW2-9</strain>
    </source>
</reference>
<dbReference type="eggNOG" id="COG4604">
    <property type="taxonomic scope" value="Bacteria"/>
</dbReference>
<comment type="subcellular location">
    <subcellularLocation>
        <location evidence="1">Cell membrane</location>
        <topology evidence="1">Peripheral membrane protein</topology>
    </subcellularLocation>
</comment>
<dbReference type="InterPro" id="IPR003439">
    <property type="entry name" value="ABC_transporter-like_ATP-bd"/>
</dbReference>
<dbReference type="GO" id="GO:0005524">
    <property type="term" value="F:ATP binding"/>
    <property type="evidence" value="ECO:0007669"/>
    <property type="project" value="UniProtKB-KW"/>
</dbReference>
<dbReference type="SMART" id="SM00382">
    <property type="entry name" value="AAA"/>
    <property type="match status" value="1"/>
</dbReference>
<dbReference type="SUPFAM" id="SSF52540">
    <property type="entry name" value="P-loop containing nucleoside triphosphate hydrolases"/>
    <property type="match status" value="1"/>
</dbReference>
<comment type="caution">
    <text evidence="12">The sequence shown here is derived from an EMBL/GenBank/DDBJ whole genome shotgun (WGS) entry which is preliminary data.</text>
</comment>
<dbReference type="AlphaFoldDB" id="A0A086Y1E9"/>
<dbReference type="FunFam" id="3.40.50.300:FF:000134">
    <property type="entry name" value="Iron-enterobactin ABC transporter ATP-binding protein"/>
    <property type="match status" value="1"/>
</dbReference>
<evidence type="ECO:0000256" key="5">
    <source>
        <dbReference type="ARBA" id="ARBA00022496"/>
    </source>
</evidence>
<evidence type="ECO:0000256" key="1">
    <source>
        <dbReference type="ARBA" id="ARBA00004202"/>
    </source>
</evidence>
<evidence type="ECO:0000313" key="13">
    <source>
        <dbReference type="Proteomes" id="UP000028824"/>
    </source>
</evidence>
<keyword evidence="5" id="KW-0410">Iron transport</keyword>
<keyword evidence="13" id="KW-1185">Reference proteome</keyword>
<evidence type="ECO:0000256" key="10">
    <source>
        <dbReference type="ARBA" id="ARBA00023136"/>
    </source>
</evidence>
<organism evidence="12 13">
    <name type="scientific">Paenirhodobacter enshiensis</name>
    <dbReference type="NCBI Taxonomy" id="1105367"/>
    <lineage>
        <taxon>Bacteria</taxon>
        <taxon>Pseudomonadati</taxon>
        <taxon>Pseudomonadota</taxon>
        <taxon>Alphaproteobacteria</taxon>
        <taxon>Rhodobacterales</taxon>
        <taxon>Rhodobacter group</taxon>
        <taxon>Paenirhodobacter</taxon>
    </lineage>
</organism>
<dbReference type="Proteomes" id="UP000028824">
    <property type="component" value="Unassembled WGS sequence"/>
</dbReference>
<dbReference type="InterPro" id="IPR027417">
    <property type="entry name" value="P-loop_NTPase"/>
</dbReference>
<name>A0A086Y1E9_9RHOB</name>
<dbReference type="InterPro" id="IPR003593">
    <property type="entry name" value="AAA+_ATPase"/>
</dbReference>
<dbReference type="RefSeq" id="WP_036636148.1">
    <property type="nucleotide sequence ID" value="NZ_JFZB01000007.1"/>
</dbReference>
<keyword evidence="3" id="KW-0813">Transport</keyword>
<dbReference type="STRING" id="1105367.CG50_14395"/>
<dbReference type="PANTHER" id="PTHR42771:SF3">
    <property type="entry name" value="PETROBACTIN IMPORT ATP-BINDING PROTEIN YCLP"/>
    <property type="match status" value="1"/>
</dbReference>
<evidence type="ECO:0000256" key="3">
    <source>
        <dbReference type="ARBA" id="ARBA00022448"/>
    </source>
</evidence>
<gene>
    <name evidence="12" type="ORF">CG50_14395</name>
</gene>
<keyword evidence="6" id="KW-0547">Nucleotide-binding</keyword>
<evidence type="ECO:0000256" key="8">
    <source>
        <dbReference type="ARBA" id="ARBA00023004"/>
    </source>
</evidence>
<dbReference type="InterPro" id="IPR051535">
    <property type="entry name" value="Siderophore_ABC-ATPase"/>
</dbReference>